<dbReference type="InterPro" id="IPR013783">
    <property type="entry name" value="Ig-like_fold"/>
</dbReference>
<dbReference type="NCBIfam" id="TIGR04183">
    <property type="entry name" value="Por_Secre_tail"/>
    <property type="match status" value="1"/>
</dbReference>
<dbReference type="InterPro" id="IPR007110">
    <property type="entry name" value="Ig-like_dom"/>
</dbReference>
<sequence length="870" mass="91068">MVLLLFASSTDTTAQTVPCSYGYSYVYVTAPTAGSTYTRGDVMTIRWYPGYVGYWYSSYPPTFAIHYSTDGGATWKIVKEGINYNDRSYNWGIPITSQFSNQWMIRVVEMPNQSWSYCAYNYAGTVGTFTVLKGCFPPTFSQQPLSQTICAGGSASFSVATDGENPTYKWRKDGNVIATTPTLSLSNVQVSQDGFYDVVVTDGCGAERASGLAKLTVNVPPTITRQPPATVYICENDRGSFSVGAVGAGKTYQWRKNGTPIPGATDSTFVVDNAVTANEGNYDCVITGSCPPSVTSGIAVLKVPTRPRITAQPSELVICMGQNGQLSATATGNNLNYQWLKDGKPVPNGINPTLTFTNYDYTMDGQYQLIITSNIPNPTGCNLQAQTRTINVVGFKPPKVVADPVGGDACVGGSTTLVVQAEGTDVTYQWYKGGTPIPNSNTFALAINNAKRTDAGDYSVRVSSTCGLSATSAVASIAVIEQPKLTKNPTDQSLRVGDMLTLTVEASDWRSVQWMKNGTAIPGATSPTYTVEKAAVSDNGIYSAIIRNGCGGVTSGYARVSVKDPSLDRPELTLMQNTADFGEIPFGYSSDATLTGVIKNTGLAPMNVTDVAVTSGFTIVSGGAPFTLAPNETSTVVLKATPTAVGPLTGTMTVTTNAPVPTGTVALGALSVVRYSHAAGLNFESVFINKDKELCVTLTNTSAVAIKIDAATITGGNAGDYTVVSTIPMDIAASASQDVCIKFAPSATGARSASIDFASSTGGNSSLVLSGDGQVDVSVNESAEIAGISVYPNPTHDGIVIRFANSSAAGTISIVNTAGMLVATVPMTDGAQEVRWNGRDAAGSLVPSGMYAVVIRNGASTINVPLSVVR</sequence>
<dbReference type="PANTHER" id="PTHR13817">
    <property type="entry name" value="TITIN"/>
    <property type="match status" value="1"/>
</dbReference>
<dbReference type="InterPro" id="IPR050964">
    <property type="entry name" value="Striated_Muscle_Regulatory"/>
</dbReference>
<feature type="domain" description="Ig-like" evidence="2">
    <location>
        <begin position="138"/>
        <end position="216"/>
    </location>
</feature>
<dbReference type="AlphaFoldDB" id="A0A1M3L3H2"/>
<evidence type="ECO:0000313" key="4">
    <source>
        <dbReference type="Proteomes" id="UP000184233"/>
    </source>
</evidence>
<accession>A0A1M3L3H2</accession>
<dbReference type="SMART" id="SM00409">
    <property type="entry name" value="IG"/>
    <property type="match status" value="5"/>
</dbReference>
<dbReference type="InterPro" id="IPR003599">
    <property type="entry name" value="Ig_sub"/>
</dbReference>
<dbReference type="Proteomes" id="UP000184233">
    <property type="component" value="Unassembled WGS sequence"/>
</dbReference>
<feature type="domain" description="Ig-like" evidence="2">
    <location>
        <begin position="398"/>
        <end position="478"/>
    </location>
</feature>
<dbReference type="EMBL" id="MKVH01000008">
    <property type="protein sequence ID" value="OJX59914.1"/>
    <property type="molecule type" value="Genomic_DNA"/>
</dbReference>
<dbReference type="InterPro" id="IPR025965">
    <property type="entry name" value="FlgD/Vpr_Ig-like"/>
</dbReference>
<dbReference type="InterPro" id="IPR036179">
    <property type="entry name" value="Ig-like_dom_sf"/>
</dbReference>
<evidence type="ECO:0000313" key="3">
    <source>
        <dbReference type="EMBL" id="OJX59914.1"/>
    </source>
</evidence>
<evidence type="ECO:0000259" key="2">
    <source>
        <dbReference type="PROSITE" id="PS50835"/>
    </source>
</evidence>
<comment type="caution">
    <text evidence="3">The sequence shown here is derived from an EMBL/GenBank/DDBJ whole genome shotgun (WGS) entry which is preliminary data.</text>
</comment>
<proteinExistence type="predicted"/>
<dbReference type="STRING" id="1895771.BGO89_07900"/>
<dbReference type="SUPFAM" id="SSF48726">
    <property type="entry name" value="Immunoglobulin"/>
    <property type="match status" value="5"/>
</dbReference>
<dbReference type="Gene3D" id="2.60.40.4070">
    <property type="match status" value="1"/>
</dbReference>
<dbReference type="PANTHER" id="PTHR13817:SF166">
    <property type="entry name" value="NEURONAL IGCAM-RELATED"/>
    <property type="match status" value="1"/>
</dbReference>
<dbReference type="CDD" id="cd00096">
    <property type="entry name" value="Ig"/>
    <property type="match status" value="1"/>
</dbReference>
<protein>
    <recommendedName>
        <fullName evidence="2">Ig-like domain-containing protein</fullName>
    </recommendedName>
</protein>
<evidence type="ECO:0000256" key="1">
    <source>
        <dbReference type="ARBA" id="ARBA00022737"/>
    </source>
</evidence>
<dbReference type="Gene3D" id="2.60.40.10">
    <property type="entry name" value="Immunoglobulins"/>
    <property type="match status" value="7"/>
</dbReference>
<dbReference type="InterPro" id="IPR026444">
    <property type="entry name" value="Secre_tail"/>
</dbReference>
<keyword evidence="1" id="KW-0677">Repeat</keyword>
<feature type="domain" description="Ig-like" evidence="2">
    <location>
        <begin position="221"/>
        <end position="295"/>
    </location>
</feature>
<gene>
    <name evidence="3" type="ORF">BGO89_07900</name>
</gene>
<reference evidence="3 4" key="1">
    <citation type="submission" date="2016-09" db="EMBL/GenBank/DDBJ databases">
        <title>Genome-resolved meta-omics ties microbial dynamics to process performance in biotechnology for thiocyanate degradation.</title>
        <authorList>
            <person name="Kantor R.S."/>
            <person name="Huddy R.J."/>
            <person name="Iyer R."/>
            <person name="Thomas B.C."/>
            <person name="Brown C.T."/>
            <person name="Anantharaman K."/>
            <person name="Tringe S."/>
            <person name="Hettich R.L."/>
            <person name="Harrison S.T."/>
            <person name="Banfield J.F."/>
        </authorList>
    </citation>
    <scope>NUCLEOTIDE SEQUENCE [LARGE SCALE GENOMIC DNA]</scope>
    <source>
        <strain evidence="3">59-99</strain>
    </source>
</reference>
<dbReference type="Pfam" id="PF13860">
    <property type="entry name" value="FlgD_ig"/>
    <property type="match status" value="1"/>
</dbReference>
<dbReference type="PROSITE" id="PS50835">
    <property type="entry name" value="IG_LIKE"/>
    <property type="match status" value="5"/>
</dbReference>
<feature type="domain" description="Ig-like" evidence="2">
    <location>
        <begin position="307"/>
        <end position="391"/>
    </location>
</feature>
<feature type="domain" description="Ig-like" evidence="2">
    <location>
        <begin position="483"/>
        <end position="561"/>
    </location>
</feature>
<dbReference type="NCBIfam" id="NF012200">
    <property type="entry name" value="choice_anch_D"/>
    <property type="match status" value="2"/>
</dbReference>
<name>A0A1M3L3H2_9BACT</name>
<organism evidence="3 4">
    <name type="scientific">Candidatus Kapaibacterium thiocyanatum</name>
    <dbReference type="NCBI Taxonomy" id="1895771"/>
    <lineage>
        <taxon>Bacteria</taxon>
        <taxon>Pseudomonadati</taxon>
        <taxon>Candidatus Kapaibacteriota</taxon>
        <taxon>Candidatus Kapaibacteriia</taxon>
        <taxon>Candidatus Kapaibacteriales</taxon>
        <taxon>Candidatus Kapaibacteriaceae</taxon>
        <taxon>Candidatus Kapaibacterium</taxon>
    </lineage>
</organism>